<dbReference type="InterPro" id="IPR045036">
    <property type="entry name" value="Spartin-like"/>
</dbReference>
<reference evidence="3" key="1">
    <citation type="submission" date="2020-04" db="EMBL/GenBank/DDBJ databases">
        <title>Genome Assembly and Annotation of Botryosphaeria dothidea sdau 11-99, a Latent Pathogen of Apple Fruit Ring Rot in China.</title>
        <authorList>
            <person name="Yu C."/>
            <person name="Diao Y."/>
            <person name="Lu Q."/>
            <person name="Zhao J."/>
            <person name="Cui S."/>
            <person name="Peng C."/>
            <person name="He B."/>
            <person name="Liu H."/>
        </authorList>
    </citation>
    <scope>NUCLEOTIDE SEQUENCE [LARGE SCALE GENOMIC DNA]</scope>
    <source>
        <strain evidence="3">Sdau11-99</strain>
    </source>
</reference>
<feature type="region of interest" description="Disordered" evidence="1">
    <location>
        <begin position="28"/>
        <end position="78"/>
    </location>
</feature>
<evidence type="ECO:0000313" key="3">
    <source>
        <dbReference type="EMBL" id="KAF4302646.1"/>
    </source>
</evidence>
<name>A0A8H4IK33_9PEZI</name>
<dbReference type="Pfam" id="PF06911">
    <property type="entry name" value="Senescence"/>
    <property type="match status" value="1"/>
</dbReference>
<dbReference type="GO" id="GO:0051301">
    <property type="term" value="P:cell division"/>
    <property type="evidence" value="ECO:0007669"/>
    <property type="project" value="TreeGrafter"/>
</dbReference>
<evidence type="ECO:0000256" key="1">
    <source>
        <dbReference type="SAM" id="MobiDB-lite"/>
    </source>
</evidence>
<protein>
    <recommendedName>
        <fullName evidence="2">Senescence domain-containing protein</fullName>
    </recommendedName>
</protein>
<proteinExistence type="predicted"/>
<dbReference type="OrthoDB" id="20821at2759"/>
<sequence>MLSWCGTSAGWCATANVTQALDSVASSLGSGLDQREEKRTRNAEGKKQQFRAPLDSSNEGNDSGERAAKSAATARGERAPQVAVHMWLEKSGHGAWELKRGGKVGEWERPWPYGVTYGEFVAVHSPPSLGRRLRRLQEISPLPTTRKRAISTDCVAYLSIRQQLRAAVSLLLLPPCQLHAVAMSSHNDPRLLYSIPGIKAYHIQNGEEDSLTPSGPQTLSLLMVPTSSPLADPSARNTNDAPEEDFYLHLNLPPELDLPLPATTQIYHQPPSSYLIPRWDLGPDSGAFTRIEFPSLGQGVTQEDVDTFETILAQCTAFLERAQAPSTEKGGYAAYNPAQYNPADYKPGQGYVEGTGKGQHGQIVLVDEDNGSVVGELADGAMIDEDPRLRPGSKSEILTGKYSSPFADHRKDPVEVEISADGKHVDVRPISEEYLRMARHPAYKDSSLVQNAAAASRLIVTGSTYLSDIMTSGATQFTQKTKPNQKPVTFKPTTHDRVRKIHDFTYSAASISAKTVGQATKYAQNFGASLSGRGKGKGKGEGYKPGFLNKSMIAFSTVADGLEYGGKKLLSSSGVAASQVVGHKYGQDAGNLTAELAGGVKNVGLVYIDVTGVSRRAVLKSVAKGMVVGKVKGGGEVVVGGGDGGVVPEEDMKKAHGAIQSGAVNDNLGQGQPGGGSAAPGGVVGFGNAVPQSGSSGIGEPLAGQALQGQYINEKR</sequence>
<keyword evidence="4" id="KW-1185">Reference proteome</keyword>
<dbReference type="GO" id="GO:0005886">
    <property type="term" value="C:plasma membrane"/>
    <property type="evidence" value="ECO:0007669"/>
    <property type="project" value="TreeGrafter"/>
</dbReference>
<organism evidence="3 4">
    <name type="scientific">Botryosphaeria dothidea</name>
    <dbReference type="NCBI Taxonomy" id="55169"/>
    <lineage>
        <taxon>Eukaryota</taxon>
        <taxon>Fungi</taxon>
        <taxon>Dikarya</taxon>
        <taxon>Ascomycota</taxon>
        <taxon>Pezizomycotina</taxon>
        <taxon>Dothideomycetes</taxon>
        <taxon>Dothideomycetes incertae sedis</taxon>
        <taxon>Botryosphaeriales</taxon>
        <taxon>Botryosphaeriaceae</taxon>
        <taxon>Botryosphaeria</taxon>
    </lineage>
</organism>
<feature type="domain" description="Senescence" evidence="2">
    <location>
        <begin position="446"/>
        <end position="624"/>
    </location>
</feature>
<feature type="region of interest" description="Disordered" evidence="1">
    <location>
        <begin position="666"/>
        <end position="702"/>
    </location>
</feature>
<comment type="caution">
    <text evidence="3">The sequence shown here is derived from an EMBL/GenBank/DDBJ whole genome shotgun (WGS) entry which is preliminary data.</text>
</comment>
<gene>
    <name evidence="3" type="ORF">GTA08_BOTSDO14258</name>
</gene>
<evidence type="ECO:0000259" key="2">
    <source>
        <dbReference type="Pfam" id="PF06911"/>
    </source>
</evidence>
<feature type="compositionally biased region" description="Basic and acidic residues" evidence="1">
    <location>
        <begin position="33"/>
        <end position="47"/>
    </location>
</feature>
<dbReference type="EMBL" id="WWBZ02000063">
    <property type="protein sequence ID" value="KAF4302646.1"/>
    <property type="molecule type" value="Genomic_DNA"/>
</dbReference>
<feature type="compositionally biased region" description="Gly residues" evidence="1">
    <location>
        <begin position="671"/>
        <end position="685"/>
    </location>
</feature>
<accession>A0A8H4IK33</accession>
<dbReference type="Proteomes" id="UP000572817">
    <property type="component" value="Unassembled WGS sequence"/>
</dbReference>
<evidence type="ECO:0000313" key="4">
    <source>
        <dbReference type="Proteomes" id="UP000572817"/>
    </source>
</evidence>
<dbReference type="PANTHER" id="PTHR21068">
    <property type="entry name" value="SPARTIN"/>
    <property type="match status" value="1"/>
</dbReference>
<dbReference type="PANTHER" id="PTHR21068:SF43">
    <property type="entry name" value="SPARTIN"/>
    <property type="match status" value="1"/>
</dbReference>
<dbReference type="AlphaFoldDB" id="A0A8H4IK33"/>
<dbReference type="InterPro" id="IPR009686">
    <property type="entry name" value="Senescence/spartin_C"/>
</dbReference>